<evidence type="ECO:0000313" key="1">
    <source>
        <dbReference type="EMBL" id="AXA36194.1"/>
    </source>
</evidence>
<gene>
    <name evidence="1" type="ORF">BRCON_1417</name>
</gene>
<accession>A0A2Z4Y4X2</accession>
<name>A0A2Z4Y4X2_SUMC1</name>
<dbReference type="KEGG" id="schv:BRCON_1417"/>
<reference evidence="1 2" key="1">
    <citation type="submission" date="2018-05" db="EMBL/GenBank/DDBJ databases">
        <title>A metagenomic window into the 2 km-deep terrestrial subsurface aquifer revealed taxonomically and functionally diverse microbial community comprising novel uncultured bacterial lineages.</title>
        <authorList>
            <person name="Kadnikov V.V."/>
            <person name="Mardanov A.V."/>
            <person name="Beletsky A.V."/>
            <person name="Banks D."/>
            <person name="Pimenov N.V."/>
            <person name="Frank Y.A."/>
            <person name="Karnachuk O.V."/>
            <person name="Ravin N.V."/>
        </authorList>
    </citation>
    <scope>NUCLEOTIDE SEQUENCE [LARGE SCALE GENOMIC DNA]</scope>
    <source>
        <strain evidence="1">BY</strain>
    </source>
</reference>
<proteinExistence type="predicted"/>
<organism evidence="1 2">
    <name type="scientific">Sumerlaea chitinivorans</name>
    <dbReference type="NCBI Taxonomy" id="2250252"/>
    <lineage>
        <taxon>Bacteria</taxon>
        <taxon>Candidatus Sumerlaeota</taxon>
        <taxon>Candidatus Sumerlaeia</taxon>
        <taxon>Candidatus Sumerlaeales</taxon>
        <taxon>Candidatus Sumerlaeaceae</taxon>
        <taxon>Candidatus Sumerlaea</taxon>
    </lineage>
</organism>
<protein>
    <submittedName>
        <fullName evidence="1">Uncharacterized protein</fullName>
    </submittedName>
</protein>
<dbReference type="EMBL" id="CP030759">
    <property type="protein sequence ID" value="AXA36194.1"/>
    <property type="molecule type" value="Genomic_DNA"/>
</dbReference>
<dbReference type="Proteomes" id="UP000262583">
    <property type="component" value="Chromosome"/>
</dbReference>
<sequence>MQSASSMPTLRSVCHFHKAHISILGERRRRANRCETWGAADVQNSVNGNLELEIGKLRMTFTESGLPQVSNWGKFSDMSVKCEYTAIFY</sequence>
<dbReference type="AlphaFoldDB" id="A0A2Z4Y4X2"/>
<evidence type="ECO:0000313" key="2">
    <source>
        <dbReference type="Proteomes" id="UP000262583"/>
    </source>
</evidence>